<dbReference type="InterPro" id="IPR027417">
    <property type="entry name" value="P-loop_NTPase"/>
</dbReference>
<gene>
    <name evidence="2" type="ORF">E5167_02785</name>
</gene>
<evidence type="ECO:0000313" key="3">
    <source>
        <dbReference type="Proteomes" id="UP000307657"/>
    </source>
</evidence>
<sequence length="919" mass="106231">MPNFISDVLKDLEIKEVNLSNLTFILPSKRAGVFLRNEIATNASKTIFAPSIISIEEFVEELSQLKKISNTELLFEFYSVYKSQTPIEQIESFETFSKWARMLLQDFNEVDRYLIEPKSIFKYLSDIKDINHWALEKNQTPLITNYLAFWKRLFTYYSSLVDVLIKKGKAYQGLIYREAVESLESYIQLNENDHHVFLGFNALNNSESLIIQELLQSGLASVYWDIDELFLNNTKHDAGYFIRQHKNMWTYLKSKPFQWSHKHYSEQKNMSVIGIPKNVGQAKYVGEILSTLKSQKGHLNNTAVVLGDETLLLPVLNSLPDTVEALNITMGFPLKSIPLASLFDQLFLLHKDGKSSFYYKDVIAILSHSFIRSLFIDNHKDFGQIIIDFINENNLVNIDYKKLLKLAPQLETILTLLFKPWSNNPSEALHNCLRVILEIKAFLVKNKKENLLALEYLYRFNEVFNTLTTLNSKYKHIISISALYSVYNELLSFETLDFKGEPLKGLQIMGMLESRVLDFETVIITSVNEGILPSGKSNNSFIPYDVKLENKLPTYKEKDAVYTYHFYRLIQRSKNVFILYNTEPDVINGGEKSRFITQLEVEGIHNIQHKIITPITPKIFQELMSISKTDDVISTLKSLSKKGLSPSSLTNYIRNPLDFYYQKILGIKEVDDVEETVAANTLGTVVHNTLEDLYKPFENAILNVDLIKNMTQKVENTVQHHFKNIYKDGDITKGKNLIIYEIAKRYVTNFLNEELKDLEQGNRIKIIEVEADLSVNLNIDTLDFPVTLKGKVDRIDEYNGTLRIIDYKTGKVEQSQVEVVDWDIICTDYKKYSKSFQVLMYAYMLHLQTPFKQNVEAGIISFKNLSSGFLKFGKKEKPGSRNKNTNIDVEVLNNFENELKKLILEIYNPNIDFIEKEIE</sequence>
<dbReference type="InterPro" id="IPR011604">
    <property type="entry name" value="PDDEXK-like_dom_sf"/>
</dbReference>
<accession>A0A4U0F199</accession>
<evidence type="ECO:0000259" key="1">
    <source>
        <dbReference type="Pfam" id="PF12705"/>
    </source>
</evidence>
<name>A0A4U0F199_9FLAO</name>
<evidence type="ECO:0000313" key="2">
    <source>
        <dbReference type="EMBL" id="TJY38197.1"/>
    </source>
</evidence>
<dbReference type="RefSeq" id="WP_136840802.1">
    <property type="nucleotide sequence ID" value="NZ_SUPL01000001.1"/>
</dbReference>
<dbReference type="Gene3D" id="3.90.320.10">
    <property type="match status" value="1"/>
</dbReference>
<dbReference type="Pfam" id="PF12705">
    <property type="entry name" value="PDDEXK_1"/>
    <property type="match status" value="1"/>
</dbReference>
<reference evidence="2 3" key="1">
    <citation type="submission" date="2019-04" db="EMBL/GenBank/DDBJ databases">
        <title>Lacinutrix sp. nov., isolated from marine water.</title>
        <authorList>
            <person name="Kim W."/>
        </authorList>
    </citation>
    <scope>NUCLEOTIDE SEQUENCE [LARGE SCALE GENOMIC DNA]</scope>
    <source>
        <strain evidence="2 3">CAU 1491</strain>
    </source>
</reference>
<protein>
    <submittedName>
        <fullName evidence="2">PD-(D/E)XK nuclease family protein</fullName>
    </submittedName>
</protein>
<feature type="domain" description="PD-(D/E)XK endonuclease-like" evidence="1">
    <location>
        <begin position="644"/>
        <end position="915"/>
    </location>
</feature>
<proteinExistence type="predicted"/>
<comment type="caution">
    <text evidence="2">The sequence shown here is derived from an EMBL/GenBank/DDBJ whole genome shotgun (WGS) entry which is preliminary data.</text>
</comment>
<dbReference type="InterPro" id="IPR038726">
    <property type="entry name" value="PDDEXK_AddAB-type"/>
</dbReference>
<dbReference type="InterPro" id="IPR011335">
    <property type="entry name" value="Restrct_endonuc-II-like"/>
</dbReference>
<dbReference type="OrthoDB" id="9762792at2"/>
<dbReference type="SUPFAM" id="SSF52540">
    <property type="entry name" value="P-loop containing nucleoside triphosphate hydrolases"/>
    <property type="match status" value="1"/>
</dbReference>
<dbReference type="SUPFAM" id="SSF52980">
    <property type="entry name" value="Restriction endonuclease-like"/>
    <property type="match status" value="1"/>
</dbReference>
<dbReference type="Proteomes" id="UP000307657">
    <property type="component" value="Unassembled WGS sequence"/>
</dbReference>
<organism evidence="2 3">
    <name type="scientific">Pontimicrobium aquaticum</name>
    <dbReference type="NCBI Taxonomy" id="2565367"/>
    <lineage>
        <taxon>Bacteria</taxon>
        <taxon>Pseudomonadati</taxon>
        <taxon>Bacteroidota</taxon>
        <taxon>Flavobacteriia</taxon>
        <taxon>Flavobacteriales</taxon>
        <taxon>Flavobacteriaceae</taxon>
        <taxon>Pontimicrobium</taxon>
    </lineage>
</organism>
<dbReference type="EMBL" id="SUPL01000001">
    <property type="protein sequence ID" value="TJY38197.1"/>
    <property type="molecule type" value="Genomic_DNA"/>
</dbReference>
<dbReference type="AlphaFoldDB" id="A0A4U0F199"/>
<keyword evidence="3" id="KW-1185">Reference proteome</keyword>